<dbReference type="EMBL" id="CCYA01000230">
    <property type="protein sequence ID" value="CEH13758.1"/>
    <property type="molecule type" value="Genomic_DNA"/>
</dbReference>
<dbReference type="Gene3D" id="1.20.1080.10">
    <property type="entry name" value="Glycerol uptake facilitator protein"/>
    <property type="match status" value="1"/>
</dbReference>
<evidence type="ECO:0000313" key="8">
    <source>
        <dbReference type="EMBL" id="CEH13758.1"/>
    </source>
</evidence>
<evidence type="ECO:0000256" key="4">
    <source>
        <dbReference type="ARBA" id="ARBA00023136"/>
    </source>
</evidence>
<keyword evidence="3 7" id="KW-1133">Transmembrane helix</keyword>
<dbReference type="Proteomes" id="UP000054845">
    <property type="component" value="Unassembled WGS sequence"/>
</dbReference>
<comment type="subcellular location">
    <subcellularLocation>
        <location evidence="1">Membrane</location>
        <topology evidence="1">Multi-pass membrane protein</topology>
    </subcellularLocation>
</comment>
<dbReference type="AlphaFoldDB" id="A0A0P1BE88"/>
<reference evidence="8 9" key="1">
    <citation type="submission" date="2014-09" db="EMBL/GenBank/DDBJ databases">
        <authorList>
            <person name="Magalhaes I.L.F."/>
            <person name="Oliveira U."/>
            <person name="Santos F.R."/>
            <person name="Vidigal T.H.D.A."/>
            <person name="Brescovit A.D."/>
            <person name="Santos A.J."/>
        </authorList>
    </citation>
    <scope>NUCLEOTIDE SEQUENCE [LARGE SCALE GENOMIC DNA]</scope>
</reference>
<dbReference type="STRING" id="401625.A0A0P1BE88"/>
<comment type="similarity">
    <text evidence="5">Belongs to the FNT transporter (TC 1.A.16) family.</text>
</comment>
<dbReference type="PANTHER" id="PTHR30520">
    <property type="entry name" value="FORMATE TRANSPORTER-RELATED"/>
    <property type="match status" value="1"/>
</dbReference>
<evidence type="ECO:0000256" key="2">
    <source>
        <dbReference type="ARBA" id="ARBA00022692"/>
    </source>
</evidence>
<dbReference type="Pfam" id="PF01226">
    <property type="entry name" value="Form_Nir_trans"/>
    <property type="match status" value="1"/>
</dbReference>
<feature type="transmembrane region" description="Helical" evidence="7">
    <location>
        <begin position="238"/>
        <end position="259"/>
    </location>
</feature>
<feature type="transmembrane region" description="Helical" evidence="7">
    <location>
        <begin position="33"/>
        <end position="54"/>
    </location>
</feature>
<dbReference type="PANTHER" id="PTHR30520:SF6">
    <property type="entry name" value="FORMATE_NITRATE FAMILY TRANSPORTER (EUROFUNG)"/>
    <property type="match status" value="1"/>
</dbReference>
<keyword evidence="9" id="KW-1185">Reference proteome</keyword>
<dbReference type="InterPro" id="IPR023271">
    <property type="entry name" value="Aquaporin-like"/>
</dbReference>
<evidence type="ECO:0000256" key="3">
    <source>
        <dbReference type="ARBA" id="ARBA00022989"/>
    </source>
</evidence>
<evidence type="ECO:0000313" key="9">
    <source>
        <dbReference type="Proteomes" id="UP000054845"/>
    </source>
</evidence>
<evidence type="ECO:0000256" key="5">
    <source>
        <dbReference type="ARBA" id="ARBA00049660"/>
    </source>
</evidence>
<dbReference type="GO" id="GO:0015513">
    <property type="term" value="F:high-affinity secondary active nitrite transmembrane transporter activity"/>
    <property type="evidence" value="ECO:0007669"/>
    <property type="project" value="TreeGrafter"/>
</dbReference>
<keyword evidence="2 7" id="KW-0812">Transmembrane</keyword>
<accession>A0A0P1BE88</accession>
<dbReference type="GO" id="GO:0005886">
    <property type="term" value="C:plasma membrane"/>
    <property type="evidence" value="ECO:0007669"/>
    <property type="project" value="TreeGrafter"/>
</dbReference>
<evidence type="ECO:0000256" key="6">
    <source>
        <dbReference type="SAM" id="MobiDB-lite"/>
    </source>
</evidence>
<organism evidence="8 9">
    <name type="scientific">Ceraceosorus bombacis</name>
    <dbReference type="NCBI Taxonomy" id="401625"/>
    <lineage>
        <taxon>Eukaryota</taxon>
        <taxon>Fungi</taxon>
        <taxon>Dikarya</taxon>
        <taxon>Basidiomycota</taxon>
        <taxon>Ustilaginomycotina</taxon>
        <taxon>Exobasidiomycetes</taxon>
        <taxon>Ceraceosorales</taxon>
        <taxon>Ceraceosoraceae</taxon>
        <taxon>Ceraceosorus</taxon>
    </lineage>
</organism>
<feature type="transmembrane region" description="Helical" evidence="7">
    <location>
        <begin position="111"/>
        <end position="136"/>
    </location>
</feature>
<feature type="transmembrane region" description="Helical" evidence="7">
    <location>
        <begin position="74"/>
        <end position="99"/>
    </location>
</feature>
<proteinExistence type="inferred from homology"/>
<name>A0A0P1BE88_9BASI</name>
<keyword evidence="4 7" id="KW-0472">Membrane</keyword>
<protein>
    <submittedName>
        <fullName evidence="8">FORMATE TRANSPORTER 1-RELATED</fullName>
    </submittedName>
</protein>
<sequence length="313" mass="33704">MSAGPQMITLEQATWAFIDAAPRKHTAPWGVRFVKAAMAGVLLSLGGTLVQVLSADPWLTTNAPGLLKLIQASYFPIGLVMIVLLQADLVTGNMAIFIAGTVKRKVPIWAFLVDWSLCFIGNLIGALVYAVFIVHFGTLYTPAMSMGAANIANAKVVSVNFREVFLRGIGCNYAVVAAVFLASLGKDVISKIVASYLPILFFVGAGYEHVVANMFLVIEGLLTKESNATVGRYIWNSIIPSFLGNILGAAFFILPLVYIHGRDEFNPANFDLPTTSHDERAKIGGGSPDGTFAGPQDHNEQWRKDVEKTAAAQ</sequence>
<evidence type="ECO:0000256" key="1">
    <source>
        <dbReference type="ARBA" id="ARBA00004141"/>
    </source>
</evidence>
<dbReference type="InterPro" id="IPR000292">
    <property type="entry name" value="For/NO2_transpt"/>
</dbReference>
<evidence type="ECO:0000256" key="7">
    <source>
        <dbReference type="SAM" id="Phobius"/>
    </source>
</evidence>
<feature type="compositionally biased region" description="Basic and acidic residues" evidence="6">
    <location>
        <begin position="297"/>
        <end position="313"/>
    </location>
</feature>
<dbReference type="OrthoDB" id="4829at2759"/>
<dbReference type="GO" id="GO:0015707">
    <property type="term" value="P:nitrite transport"/>
    <property type="evidence" value="ECO:0007669"/>
    <property type="project" value="TreeGrafter"/>
</dbReference>
<feature type="transmembrane region" description="Helical" evidence="7">
    <location>
        <begin position="196"/>
        <end position="218"/>
    </location>
</feature>
<feature type="region of interest" description="Disordered" evidence="6">
    <location>
        <begin position="276"/>
        <end position="313"/>
    </location>
</feature>
<feature type="transmembrane region" description="Helical" evidence="7">
    <location>
        <begin position="164"/>
        <end position="184"/>
    </location>
</feature>